<feature type="domain" description="SMODS and SLOG-associating 2TM effector" evidence="2">
    <location>
        <begin position="8"/>
        <end position="171"/>
    </location>
</feature>
<dbReference type="STRING" id="1833852.B0537_14990"/>
<dbReference type="InterPro" id="IPR040811">
    <property type="entry name" value="SLATT_4"/>
</dbReference>
<keyword evidence="4" id="KW-1185">Reference proteome</keyword>
<keyword evidence="1" id="KW-0812">Transmembrane</keyword>
<dbReference type="OrthoDB" id="1099722at2"/>
<protein>
    <recommendedName>
        <fullName evidence="2">SMODS and SLOG-associating 2TM effector domain-containing protein</fullName>
    </recommendedName>
</protein>
<dbReference type="EMBL" id="CP019698">
    <property type="protein sequence ID" value="AQS60263.1"/>
    <property type="molecule type" value="Genomic_DNA"/>
</dbReference>
<dbReference type="AlphaFoldDB" id="A0A1S6IZQ9"/>
<reference evidence="3 4" key="1">
    <citation type="journal article" date="2016" name="Int. J. Syst. Evol. Microbiol.">
        <title>Desulfotomaculum ferrireducens sp. nov., a moderately thermophilic sulfate-reducing and dissimilatory Fe(III)-reducing bacterium isolated from compost.</title>
        <authorList>
            <person name="Yang G."/>
            <person name="Guo J."/>
            <person name="Zhuang L."/>
            <person name="Yuan Y."/>
            <person name="Zhou S."/>
        </authorList>
    </citation>
    <scope>NUCLEOTIDE SEQUENCE [LARGE SCALE GENOMIC DNA]</scope>
    <source>
        <strain evidence="3 4">GSS09</strain>
    </source>
</reference>
<name>A0A1S6IZQ9_9FIRM</name>
<evidence type="ECO:0000256" key="1">
    <source>
        <dbReference type="SAM" id="Phobius"/>
    </source>
</evidence>
<keyword evidence="1" id="KW-1133">Transmembrane helix</keyword>
<evidence type="ECO:0000313" key="4">
    <source>
        <dbReference type="Proteomes" id="UP000189464"/>
    </source>
</evidence>
<dbReference type="Pfam" id="PF18186">
    <property type="entry name" value="SLATT_4"/>
    <property type="match status" value="1"/>
</dbReference>
<organism evidence="3 4">
    <name type="scientific">Desulforamulus ferrireducens</name>
    <dbReference type="NCBI Taxonomy" id="1833852"/>
    <lineage>
        <taxon>Bacteria</taxon>
        <taxon>Bacillati</taxon>
        <taxon>Bacillota</taxon>
        <taxon>Clostridia</taxon>
        <taxon>Eubacteriales</taxon>
        <taxon>Peptococcaceae</taxon>
        <taxon>Desulforamulus</taxon>
    </lineage>
</organism>
<sequence length="186" mass="21280">MNTNIELLESQIRQIFASVVWTHKIQEKQADIYRDRYNKLETAKILVSSITSAGILSIIFVDGLWLKIATAIISMITIAINTYYKNFDLVSMANEHKHSALQLLRLREKLICLLCGIKMQKLNEDEIIKERDEILEELMNAYDNARDATSGALNKASQHLKERGDLTYSDEDIDSFLPIYLKKGGN</sequence>
<accession>A0A1S6IZQ9</accession>
<proteinExistence type="predicted"/>
<dbReference type="RefSeq" id="WP_077715294.1">
    <property type="nucleotide sequence ID" value="NZ_CP019698.1"/>
</dbReference>
<feature type="transmembrane region" description="Helical" evidence="1">
    <location>
        <begin position="43"/>
        <end position="60"/>
    </location>
</feature>
<evidence type="ECO:0000313" key="3">
    <source>
        <dbReference type="EMBL" id="AQS60263.1"/>
    </source>
</evidence>
<dbReference type="NCBIfam" id="NF033632">
    <property type="entry name" value="SLATT_4"/>
    <property type="match status" value="1"/>
</dbReference>
<evidence type="ECO:0000259" key="2">
    <source>
        <dbReference type="Pfam" id="PF18186"/>
    </source>
</evidence>
<gene>
    <name evidence="3" type="ORF">B0537_14990</name>
</gene>
<dbReference type="KEGG" id="dfg:B0537_14990"/>
<dbReference type="Proteomes" id="UP000189464">
    <property type="component" value="Chromosome"/>
</dbReference>
<keyword evidence="1" id="KW-0472">Membrane</keyword>